<keyword evidence="3" id="KW-1185">Reference proteome</keyword>
<dbReference type="RefSeq" id="WP_307504169.1">
    <property type="nucleotide sequence ID" value="NZ_BAAACE010000014.1"/>
</dbReference>
<accession>A0ABU0MZC0</accession>
<proteinExistence type="predicted"/>
<feature type="transmembrane region" description="Helical" evidence="1">
    <location>
        <begin position="109"/>
        <end position="131"/>
    </location>
</feature>
<gene>
    <name evidence="2" type="ORF">QOZ92_001062</name>
</gene>
<evidence type="ECO:0000313" key="2">
    <source>
        <dbReference type="EMBL" id="MDQ0555949.1"/>
    </source>
</evidence>
<feature type="transmembrane region" description="Helical" evidence="1">
    <location>
        <begin position="207"/>
        <end position="229"/>
    </location>
</feature>
<evidence type="ECO:0000313" key="3">
    <source>
        <dbReference type="Proteomes" id="UP001232584"/>
    </source>
</evidence>
<dbReference type="EMBL" id="JAUSWG010000003">
    <property type="protein sequence ID" value="MDQ0555949.1"/>
    <property type="molecule type" value="Genomic_DNA"/>
</dbReference>
<organism evidence="2 3">
    <name type="scientific">Paraclostridium ghonii</name>
    <dbReference type="NCBI Taxonomy" id="29358"/>
    <lineage>
        <taxon>Bacteria</taxon>
        <taxon>Bacillati</taxon>
        <taxon>Bacillota</taxon>
        <taxon>Clostridia</taxon>
        <taxon>Peptostreptococcales</taxon>
        <taxon>Peptostreptococcaceae</taxon>
        <taxon>Paraclostridium</taxon>
    </lineage>
</organism>
<keyword evidence="1" id="KW-1133">Transmembrane helix</keyword>
<feature type="transmembrane region" description="Helical" evidence="1">
    <location>
        <begin position="20"/>
        <end position="38"/>
    </location>
</feature>
<keyword evidence="1" id="KW-0472">Membrane</keyword>
<comment type="caution">
    <text evidence="2">The sequence shown here is derived from an EMBL/GenBank/DDBJ whole genome shotgun (WGS) entry which is preliminary data.</text>
</comment>
<dbReference type="InterPro" id="IPR021509">
    <property type="entry name" value="DUF3169"/>
</dbReference>
<evidence type="ECO:0008006" key="4">
    <source>
        <dbReference type="Google" id="ProtNLM"/>
    </source>
</evidence>
<feature type="transmembrane region" description="Helical" evidence="1">
    <location>
        <begin position="143"/>
        <end position="163"/>
    </location>
</feature>
<feature type="transmembrane region" description="Helical" evidence="1">
    <location>
        <begin position="235"/>
        <end position="255"/>
    </location>
</feature>
<protein>
    <recommendedName>
        <fullName evidence="4">DUF3169 domain-containing protein</fullName>
    </recommendedName>
</protein>
<keyword evidence="1" id="KW-0812">Transmembrane</keyword>
<dbReference type="Pfam" id="PF11368">
    <property type="entry name" value="DUF3169"/>
    <property type="match status" value="1"/>
</dbReference>
<evidence type="ECO:0000256" key="1">
    <source>
        <dbReference type="SAM" id="Phobius"/>
    </source>
</evidence>
<reference evidence="2 3" key="1">
    <citation type="submission" date="2023-07" db="EMBL/GenBank/DDBJ databases">
        <title>Genomic Encyclopedia of Type Strains, Phase IV (KMG-IV): sequencing the most valuable type-strain genomes for metagenomic binning, comparative biology and taxonomic classification.</title>
        <authorList>
            <person name="Goeker M."/>
        </authorList>
    </citation>
    <scope>NUCLEOTIDE SEQUENCE [LARGE SCALE GENOMIC DNA]</scope>
    <source>
        <strain evidence="2 3">DSM 15049</strain>
    </source>
</reference>
<sequence length="266" mass="30370">MSNKCINEIEKEDKKAFKSYVIILVICGVAGGFLGFMSENLKQIIGENLSISLINILQEITPFANITLSILVILISAIIYTDSRKEYELWKQSNEDDNSIDKIEENLSYLNLIVSVNCIIGIFFYGIGKVLMPLDNRTGNLSFIKDICFLIGIMLCVISNILIQKKIINFRKEINPLLNGSIYDMKFTKKWLDSCDESEKLGMFKSAYKACTCVSRTCIILWLFCIIGYDLWNFGIMPMVIVTIIWLVQTISYSMESIKYSKSKSR</sequence>
<dbReference type="Proteomes" id="UP001232584">
    <property type="component" value="Unassembled WGS sequence"/>
</dbReference>
<name>A0ABU0MZC0_9FIRM</name>
<feature type="transmembrane region" description="Helical" evidence="1">
    <location>
        <begin position="63"/>
        <end position="81"/>
    </location>
</feature>